<dbReference type="EMBL" id="PIPO01000003">
    <property type="protein sequence ID" value="RUO32917.1"/>
    <property type="molecule type" value="Genomic_DNA"/>
</dbReference>
<proteinExistence type="predicted"/>
<keyword evidence="5 6" id="KW-0472">Membrane</keyword>
<feature type="transmembrane region" description="Helical" evidence="6">
    <location>
        <begin position="12"/>
        <end position="35"/>
    </location>
</feature>
<dbReference type="AlphaFoldDB" id="A0A432WGT1"/>
<feature type="transmembrane region" description="Helical" evidence="6">
    <location>
        <begin position="396"/>
        <end position="415"/>
    </location>
</feature>
<dbReference type="Proteomes" id="UP000287823">
    <property type="component" value="Unassembled WGS sequence"/>
</dbReference>
<dbReference type="PRINTS" id="PR00176">
    <property type="entry name" value="NANEUSMPORT"/>
</dbReference>
<keyword evidence="4 6" id="KW-1133">Transmembrane helix</keyword>
<dbReference type="RefSeq" id="WP_126798672.1">
    <property type="nucleotide sequence ID" value="NZ_PIPO01000003.1"/>
</dbReference>
<evidence type="ECO:0000313" key="7">
    <source>
        <dbReference type="EMBL" id="RUO32917.1"/>
    </source>
</evidence>
<evidence type="ECO:0000256" key="4">
    <source>
        <dbReference type="ARBA" id="ARBA00022989"/>
    </source>
</evidence>
<dbReference type="CDD" id="cd10336">
    <property type="entry name" value="SLC6sbd_Tyt1-Like"/>
    <property type="match status" value="1"/>
</dbReference>
<evidence type="ECO:0000256" key="2">
    <source>
        <dbReference type="ARBA" id="ARBA00022448"/>
    </source>
</evidence>
<dbReference type="SUPFAM" id="SSF161070">
    <property type="entry name" value="SNF-like"/>
    <property type="match status" value="1"/>
</dbReference>
<evidence type="ECO:0000256" key="6">
    <source>
        <dbReference type="SAM" id="Phobius"/>
    </source>
</evidence>
<dbReference type="PANTHER" id="PTHR42948:SF1">
    <property type="entry name" value="TRANSPORTER"/>
    <property type="match status" value="1"/>
</dbReference>
<dbReference type="InterPro" id="IPR037272">
    <property type="entry name" value="SNS_sf"/>
</dbReference>
<reference evidence="7 8" key="1">
    <citation type="journal article" date="2011" name="Front. Microbiol.">
        <title>Genomic signatures of strain selection and enhancement in Bacillus atrophaeus var. globigii, a historical biowarfare simulant.</title>
        <authorList>
            <person name="Gibbons H.S."/>
            <person name="Broomall S.M."/>
            <person name="McNew L.A."/>
            <person name="Daligault H."/>
            <person name="Chapman C."/>
            <person name="Bruce D."/>
            <person name="Karavis M."/>
            <person name="Krepps M."/>
            <person name="McGregor P.A."/>
            <person name="Hong C."/>
            <person name="Park K.H."/>
            <person name="Akmal A."/>
            <person name="Feldman A."/>
            <person name="Lin J.S."/>
            <person name="Chang W.E."/>
            <person name="Higgs B.W."/>
            <person name="Demirev P."/>
            <person name="Lindquist J."/>
            <person name="Liem A."/>
            <person name="Fochler E."/>
            <person name="Read T.D."/>
            <person name="Tapia R."/>
            <person name="Johnson S."/>
            <person name="Bishop-Lilly K.A."/>
            <person name="Detter C."/>
            <person name="Han C."/>
            <person name="Sozhamannan S."/>
            <person name="Rosenzweig C.N."/>
            <person name="Skowronski E.W."/>
        </authorList>
    </citation>
    <scope>NUCLEOTIDE SEQUENCE [LARGE SCALE GENOMIC DNA]</scope>
    <source>
        <strain evidence="7 8">Y4G10-17</strain>
    </source>
</reference>
<evidence type="ECO:0000256" key="1">
    <source>
        <dbReference type="ARBA" id="ARBA00004141"/>
    </source>
</evidence>
<organism evidence="7 8">
    <name type="scientific">Aliidiomarina soli</name>
    <dbReference type="NCBI Taxonomy" id="1928574"/>
    <lineage>
        <taxon>Bacteria</taxon>
        <taxon>Pseudomonadati</taxon>
        <taxon>Pseudomonadota</taxon>
        <taxon>Gammaproteobacteria</taxon>
        <taxon>Alteromonadales</taxon>
        <taxon>Idiomarinaceae</taxon>
        <taxon>Aliidiomarina</taxon>
    </lineage>
</organism>
<feature type="transmembrane region" description="Helical" evidence="6">
    <location>
        <begin position="41"/>
        <end position="61"/>
    </location>
</feature>
<feature type="transmembrane region" description="Helical" evidence="6">
    <location>
        <begin position="250"/>
        <end position="273"/>
    </location>
</feature>
<comment type="caution">
    <text evidence="7">The sequence shown here is derived from an EMBL/GenBank/DDBJ whole genome shotgun (WGS) entry which is preliminary data.</text>
</comment>
<dbReference type="Pfam" id="PF00209">
    <property type="entry name" value="SNF"/>
    <property type="match status" value="2"/>
</dbReference>
<dbReference type="InterPro" id="IPR047218">
    <property type="entry name" value="YocR/YhdH-like"/>
</dbReference>
<dbReference type="NCBIfam" id="NF037979">
    <property type="entry name" value="Na_transp"/>
    <property type="match status" value="1"/>
</dbReference>
<feature type="transmembrane region" description="Helical" evidence="6">
    <location>
        <begin position="351"/>
        <end position="376"/>
    </location>
</feature>
<keyword evidence="3 6" id="KW-0812">Transmembrane</keyword>
<evidence type="ECO:0000256" key="5">
    <source>
        <dbReference type="ARBA" id="ARBA00023136"/>
    </source>
</evidence>
<comment type="subcellular location">
    <subcellularLocation>
        <location evidence="1">Membrane</location>
        <topology evidence="1">Multi-pass membrane protein</topology>
    </subcellularLocation>
</comment>
<feature type="transmembrane region" description="Helical" evidence="6">
    <location>
        <begin position="137"/>
        <end position="159"/>
    </location>
</feature>
<name>A0A432WGT1_9GAMM</name>
<accession>A0A432WGT1</accession>
<feature type="transmembrane region" description="Helical" evidence="6">
    <location>
        <begin position="171"/>
        <end position="190"/>
    </location>
</feature>
<dbReference type="GO" id="GO:0016020">
    <property type="term" value="C:membrane"/>
    <property type="evidence" value="ECO:0007669"/>
    <property type="project" value="UniProtKB-SubCell"/>
</dbReference>
<evidence type="ECO:0000256" key="3">
    <source>
        <dbReference type="ARBA" id="ARBA00022692"/>
    </source>
</evidence>
<feature type="transmembrane region" description="Helical" evidence="6">
    <location>
        <begin position="210"/>
        <end position="238"/>
    </location>
</feature>
<gene>
    <name evidence="7" type="ORF">CWE14_06625</name>
</gene>
<feature type="transmembrane region" description="Helical" evidence="6">
    <location>
        <begin position="305"/>
        <end position="330"/>
    </location>
</feature>
<dbReference type="InterPro" id="IPR000175">
    <property type="entry name" value="Na/ntran_symport"/>
</dbReference>
<evidence type="ECO:0000313" key="8">
    <source>
        <dbReference type="Proteomes" id="UP000287823"/>
    </source>
</evidence>
<feature type="transmembrane region" description="Helical" evidence="6">
    <location>
        <begin position="441"/>
        <end position="468"/>
    </location>
</feature>
<keyword evidence="2" id="KW-0813">Transport</keyword>
<dbReference type="PANTHER" id="PTHR42948">
    <property type="entry name" value="TRANSPORTER"/>
    <property type="match status" value="1"/>
</dbReference>
<dbReference type="PROSITE" id="PS50267">
    <property type="entry name" value="NA_NEUROTRAN_SYMP_3"/>
    <property type="match status" value="1"/>
</dbReference>
<keyword evidence="8" id="KW-1185">Reference proteome</keyword>
<protein>
    <submittedName>
        <fullName evidence="7">Sodium-dependent transporter</fullName>
    </submittedName>
</protein>
<feature type="transmembrane region" description="Helical" evidence="6">
    <location>
        <begin position="89"/>
        <end position="117"/>
    </location>
</feature>
<sequence length="472" mass="51297">MNAEREHFSSKLGFILAAAGSAVGIGNIVGFPVAATKGGGGAFLVIYALFVVFICLPIMLAEMNLGRKTQLDPQGAYPSIAGSKSNWRFAGWLAVLTPFMIGVFYMVITVWILGYFLNTVFGNLDQLANPDYFGTFVNSYSIFAYLVVVAAIVHFILVGGVRGGIERAARLLMPALFVMLIALVIFVLTLDNAFTGVKFFLVPDFSQVNGSVISGALSQAFFSLSLGMGILITYGSYFRQRDDLVGSAKLVAITDSLVAFIAGLMVLPAIFVFDPGTNPESLSDSSVAMIFTFLPQIFLALQETIGYVGASIVAGLFFLLVFFAAITSLVSIIEVPTATITRKYNVSRKRALGVLALTMGTLTLIAIASFGMLNVFTELFTYGGKSKSFFDFIYDVFYDTVLPLNGLLICLFVVWRWKRPDFHEALAEGNASYRSSLLRKYISFSLTTFIPVILAVVFINTVASIFFASPLF</sequence>